<dbReference type="WBParaSite" id="HPBE_0001596001-mRNA-1">
    <property type="protein sequence ID" value="HPBE_0001596001-mRNA-1"/>
    <property type="gene ID" value="HPBE_0001596001"/>
</dbReference>
<evidence type="ECO:0000313" key="3">
    <source>
        <dbReference type="Proteomes" id="UP000050761"/>
    </source>
</evidence>
<evidence type="ECO:0000256" key="1">
    <source>
        <dbReference type="SAM" id="MobiDB-lite"/>
    </source>
</evidence>
<reference evidence="4" key="2">
    <citation type="submission" date="2019-09" db="UniProtKB">
        <authorList>
            <consortium name="WormBaseParasite"/>
        </authorList>
    </citation>
    <scope>IDENTIFICATION</scope>
</reference>
<dbReference type="EMBL" id="UZAH01029139">
    <property type="protein sequence ID" value="VDP04467.1"/>
    <property type="molecule type" value="Genomic_DNA"/>
</dbReference>
<sequence length="104" mass="11598">METLLVPARTTLRSMGRQMTQAILETFHVSLPHHCIIGIKAAGLDANVDDLRADFSTSWVQSVNQFSNTKEDAARRGLSQEAVRKSVSEDAVRKTSPPLEHDYF</sequence>
<evidence type="ECO:0000313" key="4">
    <source>
        <dbReference type="WBParaSite" id="HPBE_0001596001-mRNA-1"/>
    </source>
</evidence>
<accession>A0A3P7ZS46</accession>
<accession>A0A183G3H9</accession>
<reference evidence="2 3" key="1">
    <citation type="submission" date="2018-11" db="EMBL/GenBank/DDBJ databases">
        <authorList>
            <consortium name="Pathogen Informatics"/>
        </authorList>
    </citation>
    <scope>NUCLEOTIDE SEQUENCE [LARGE SCALE GENOMIC DNA]</scope>
</reference>
<gene>
    <name evidence="2" type="ORF">HPBE_LOCUS15959</name>
</gene>
<feature type="compositionally biased region" description="Basic and acidic residues" evidence="1">
    <location>
        <begin position="82"/>
        <end position="104"/>
    </location>
</feature>
<protein>
    <submittedName>
        <fullName evidence="4">KR domain-containing protein</fullName>
    </submittedName>
</protein>
<keyword evidence="3" id="KW-1185">Reference proteome</keyword>
<proteinExistence type="predicted"/>
<dbReference type="Proteomes" id="UP000050761">
    <property type="component" value="Unassembled WGS sequence"/>
</dbReference>
<organism evidence="3 4">
    <name type="scientific">Heligmosomoides polygyrus</name>
    <name type="common">Parasitic roundworm</name>
    <dbReference type="NCBI Taxonomy" id="6339"/>
    <lineage>
        <taxon>Eukaryota</taxon>
        <taxon>Metazoa</taxon>
        <taxon>Ecdysozoa</taxon>
        <taxon>Nematoda</taxon>
        <taxon>Chromadorea</taxon>
        <taxon>Rhabditida</taxon>
        <taxon>Rhabditina</taxon>
        <taxon>Rhabditomorpha</taxon>
        <taxon>Strongyloidea</taxon>
        <taxon>Heligmosomidae</taxon>
        <taxon>Heligmosomoides</taxon>
    </lineage>
</organism>
<evidence type="ECO:0000313" key="2">
    <source>
        <dbReference type="EMBL" id="VDP04467.1"/>
    </source>
</evidence>
<feature type="region of interest" description="Disordered" evidence="1">
    <location>
        <begin position="70"/>
        <end position="104"/>
    </location>
</feature>
<name>A0A183G3H9_HELPZ</name>
<dbReference type="AlphaFoldDB" id="A0A183G3H9"/>